<name>A0AAU9TLU4_EUPED</name>
<dbReference type="EMBL" id="CAKOGL010000007">
    <property type="protein sequence ID" value="CAH2088105.1"/>
    <property type="molecule type" value="Genomic_DNA"/>
</dbReference>
<sequence>MRFAAIRLPVTPQILCQLVFKICEKNNIKHPFNQQAKIPDKDWFKKLMKRHPDISRRKAQFMNPARAQTLNKFIVDDHFQRLNEVYDKFYLKTCSKNVYNMGEKGYRLTIHHQQTVLAQKGAKRVHLRSSKHAESVTIVGCINALRTIITNDHF</sequence>
<dbReference type="Proteomes" id="UP001153954">
    <property type="component" value="Unassembled WGS sequence"/>
</dbReference>
<gene>
    <name evidence="1" type="ORF">EEDITHA_LOCUS4297</name>
</gene>
<evidence type="ECO:0000313" key="1">
    <source>
        <dbReference type="EMBL" id="CAH2088105.1"/>
    </source>
</evidence>
<organism evidence="1 2">
    <name type="scientific">Euphydryas editha</name>
    <name type="common">Edith's checkerspot</name>
    <dbReference type="NCBI Taxonomy" id="104508"/>
    <lineage>
        <taxon>Eukaryota</taxon>
        <taxon>Metazoa</taxon>
        <taxon>Ecdysozoa</taxon>
        <taxon>Arthropoda</taxon>
        <taxon>Hexapoda</taxon>
        <taxon>Insecta</taxon>
        <taxon>Pterygota</taxon>
        <taxon>Neoptera</taxon>
        <taxon>Endopterygota</taxon>
        <taxon>Lepidoptera</taxon>
        <taxon>Glossata</taxon>
        <taxon>Ditrysia</taxon>
        <taxon>Papilionoidea</taxon>
        <taxon>Nymphalidae</taxon>
        <taxon>Nymphalinae</taxon>
        <taxon>Euphydryas</taxon>
    </lineage>
</organism>
<keyword evidence="2" id="KW-1185">Reference proteome</keyword>
<dbReference type="AlphaFoldDB" id="A0AAU9TLU4"/>
<evidence type="ECO:0000313" key="2">
    <source>
        <dbReference type="Proteomes" id="UP001153954"/>
    </source>
</evidence>
<accession>A0AAU9TLU4</accession>
<protein>
    <submittedName>
        <fullName evidence="1">Uncharacterized protein</fullName>
    </submittedName>
</protein>
<comment type="caution">
    <text evidence="1">The sequence shown here is derived from an EMBL/GenBank/DDBJ whole genome shotgun (WGS) entry which is preliminary data.</text>
</comment>
<proteinExistence type="predicted"/>
<reference evidence="1" key="1">
    <citation type="submission" date="2022-03" db="EMBL/GenBank/DDBJ databases">
        <authorList>
            <person name="Tunstrom K."/>
        </authorList>
    </citation>
    <scope>NUCLEOTIDE SEQUENCE</scope>
</reference>